<comment type="caution">
    <text evidence="1">The sequence shown here is derived from an EMBL/GenBank/DDBJ whole genome shotgun (WGS) entry which is preliminary data.</text>
</comment>
<dbReference type="EMBL" id="BART01031675">
    <property type="protein sequence ID" value="GAH16600.1"/>
    <property type="molecule type" value="Genomic_DNA"/>
</dbReference>
<dbReference type="AlphaFoldDB" id="X1E8A6"/>
<evidence type="ECO:0000313" key="1">
    <source>
        <dbReference type="EMBL" id="GAH16600.1"/>
    </source>
</evidence>
<accession>X1E8A6</accession>
<feature type="non-terminal residue" evidence="1">
    <location>
        <position position="1"/>
    </location>
</feature>
<reference evidence="1" key="1">
    <citation type="journal article" date="2014" name="Front. Microbiol.">
        <title>High frequency of phylogenetically diverse reductive dehalogenase-homologous genes in deep subseafloor sedimentary metagenomes.</title>
        <authorList>
            <person name="Kawai M."/>
            <person name="Futagami T."/>
            <person name="Toyoda A."/>
            <person name="Takaki Y."/>
            <person name="Nishi S."/>
            <person name="Hori S."/>
            <person name="Arai W."/>
            <person name="Tsubouchi T."/>
            <person name="Morono Y."/>
            <person name="Uchiyama I."/>
            <person name="Ito T."/>
            <person name="Fujiyama A."/>
            <person name="Inagaki F."/>
            <person name="Takami H."/>
        </authorList>
    </citation>
    <scope>NUCLEOTIDE SEQUENCE</scope>
    <source>
        <strain evidence="1">Expedition CK06-06</strain>
    </source>
</reference>
<proteinExistence type="predicted"/>
<name>X1E8A6_9ZZZZ</name>
<sequence>LLNKSKQEQIECEKKDQNTGRKLEYGKSFVVA</sequence>
<protein>
    <submittedName>
        <fullName evidence="1">Uncharacterized protein</fullName>
    </submittedName>
</protein>
<organism evidence="1">
    <name type="scientific">marine sediment metagenome</name>
    <dbReference type="NCBI Taxonomy" id="412755"/>
    <lineage>
        <taxon>unclassified sequences</taxon>
        <taxon>metagenomes</taxon>
        <taxon>ecological metagenomes</taxon>
    </lineage>
</organism>
<gene>
    <name evidence="1" type="ORF">S01H4_54962</name>
</gene>